<feature type="compositionally biased region" description="Low complexity" evidence="1">
    <location>
        <begin position="202"/>
        <end position="214"/>
    </location>
</feature>
<evidence type="ECO:0000256" key="1">
    <source>
        <dbReference type="SAM" id="MobiDB-lite"/>
    </source>
</evidence>
<protein>
    <submittedName>
        <fullName evidence="2">Alkaline phosphatase</fullName>
        <ecNumber evidence="2">3.1.3.1</ecNumber>
    </submittedName>
</protein>
<sequence length="286" mass="29991">GAALGAGRGVAAGGLRARRRWRQGRHVARGGGGHRGVLLAGRRGDGAAAGPHGRRRGAPGRRRLSPRHRRGVPPLLPSHLGAAPGPHPAGGGQPRVQDEGRGGVLPLLRRAGGAGRQGMVQLPARRLARGGAEQRRAPGRRFRAGALAGVGPGGEPLALHAGVLSPPAVQLRPARRQGARGRRVPGDVRPRGGRGAERPRPSLRALRPAGPGRARGPRARHPPVRRRHGGRALVPAAQQARAQQRSPFQQRPRRAAPRFPQGRLRVGVRPHRGPPVRGPGPRGLPL</sequence>
<dbReference type="GO" id="GO:0004035">
    <property type="term" value="F:alkaline phosphatase activity"/>
    <property type="evidence" value="ECO:0007669"/>
    <property type="project" value="UniProtKB-EC"/>
</dbReference>
<feature type="compositionally biased region" description="Pro residues" evidence="1">
    <location>
        <begin position="276"/>
        <end position="286"/>
    </location>
</feature>
<organism evidence="2">
    <name type="scientific">uncultured Gemmatimonadota bacterium</name>
    <dbReference type="NCBI Taxonomy" id="203437"/>
    <lineage>
        <taxon>Bacteria</taxon>
        <taxon>Pseudomonadati</taxon>
        <taxon>Gemmatimonadota</taxon>
        <taxon>environmental samples</taxon>
    </lineage>
</organism>
<feature type="region of interest" description="Disordered" evidence="1">
    <location>
        <begin position="1"/>
        <end position="140"/>
    </location>
</feature>
<feature type="compositionally biased region" description="Basic and acidic residues" evidence="1">
    <location>
        <begin position="184"/>
        <end position="200"/>
    </location>
</feature>
<keyword evidence="2" id="KW-0378">Hydrolase</keyword>
<feature type="region of interest" description="Disordered" evidence="1">
    <location>
        <begin position="168"/>
        <end position="286"/>
    </location>
</feature>
<dbReference type="EC" id="3.1.3.1" evidence="2"/>
<dbReference type="EMBL" id="CADCTV010000357">
    <property type="protein sequence ID" value="CAA9321810.1"/>
    <property type="molecule type" value="Genomic_DNA"/>
</dbReference>
<reference evidence="2" key="1">
    <citation type="submission" date="2020-02" db="EMBL/GenBank/DDBJ databases">
        <authorList>
            <person name="Meier V. D."/>
        </authorList>
    </citation>
    <scope>NUCLEOTIDE SEQUENCE</scope>
    <source>
        <strain evidence="2">AVDCRST_MAG89</strain>
    </source>
</reference>
<feature type="compositionally biased region" description="Low complexity" evidence="1">
    <location>
        <begin position="231"/>
        <end position="250"/>
    </location>
</feature>
<feature type="compositionally biased region" description="Basic residues" evidence="1">
    <location>
        <begin position="173"/>
        <end position="183"/>
    </location>
</feature>
<feature type="compositionally biased region" description="Basic residues" evidence="1">
    <location>
        <begin position="16"/>
        <end position="28"/>
    </location>
</feature>
<feature type="non-terminal residue" evidence="2">
    <location>
        <position position="1"/>
    </location>
</feature>
<dbReference type="AlphaFoldDB" id="A0A6J4L3U8"/>
<accession>A0A6J4L3U8</accession>
<feature type="non-terminal residue" evidence="2">
    <location>
        <position position="286"/>
    </location>
</feature>
<proteinExistence type="predicted"/>
<feature type="compositionally biased region" description="Basic residues" evidence="1">
    <location>
        <begin position="52"/>
        <end position="71"/>
    </location>
</feature>
<gene>
    <name evidence="2" type="ORF">AVDCRST_MAG89-1674</name>
</gene>
<feature type="compositionally biased region" description="Basic residues" evidence="1">
    <location>
        <begin position="215"/>
        <end position="230"/>
    </location>
</feature>
<feature type="compositionally biased region" description="Low complexity" evidence="1">
    <location>
        <begin position="36"/>
        <end position="51"/>
    </location>
</feature>
<evidence type="ECO:0000313" key="2">
    <source>
        <dbReference type="EMBL" id="CAA9321810.1"/>
    </source>
</evidence>
<feature type="compositionally biased region" description="Gly residues" evidence="1">
    <location>
        <begin position="1"/>
        <end position="12"/>
    </location>
</feature>
<name>A0A6J4L3U8_9BACT</name>